<feature type="compositionally biased region" description="Basic and acidic residues" evidence="5">
    <location>
        <begin position="7"/>
        <end position="25"/>
    </location>
</feature>
<dbReference type="EMBL" id="BSFQ01000028">
    <property type="protein sequence ID" value="GLL14131.1"/>
    <property type="molecule type" value="Genomic_DNA"/>
</dbReference>
<evidence type="ECO:0000256" key="2">
    <source>
        <dbReference type="ARBA" id="ARBA00023125"/>
    </source>
</evidence>
<sequence length="243" mass="26148">MATSELPEGRDEGARARAGDSQARRDSRRRTALARRARTRTALLTAARDVFADQGWVETRVEDVARVAGVSPATAYNHFPTKHALIGAAYAVAWQEGLDAEPEEEPEPEGETAGGGPPLPGARTEALAAHLRRISRVARRQQALTAAFACAVQDYTARVQRRPSAPDPEDPRLGTPVPEPIAVLLDAAQRSGELGHQRDPADLAEQLTFLLFLRCFTHPDEDAADTAAMLLAIAVGVLPAARR</sequence>
<evidence type="ECO:0000256" key="1">
    <source>
        <dbReference type="ARBA" id="ARBA00023015"/>
    </source>
</evidence>
<feature type="compositionally biased region" description="Acidic residues" evidence="5">
    <location>
        <begin position="98"/>
        <end position="110"/>
    </location>
</feature>
<keyword evidence="8" id="KW-1185">Reference proteome</keyword>
<dbReference type="InterPro" id="IPR050109">
    <property type="entry name" value="HTH-type_TetR-like_transc_reg"/>
</dbReference>
<organism evidence="7 8">
    <name type="scientific">Pseudonocardia halophobica</name>
    <dbReference type="NCBI Taxonomy" id="29401"/>
    <lineage>
        <taxon>Bacteria</taxon>
        <taxon>Bacillati</taxon>
        <taxon>Actinomycetota</taxon>
        <taxon>Actinomycetes</taxon>
        <taxon>Pseudonocardiales</taxon>
        <taxon>Pseudonocardiaceae</taxon>
        <taxon>Pseudonocardia</taxon>
    </lineage>
</organism>
<dbReference type="PROSITE" id="PS50977">
    <property type="entry name" value="HTH_TETR_2"/>
    <property type="match status" value="1"/>
</dbReference>
<evidence type="ECO:0000256" key="3">
    <source>
        <dbReference type="ARBA" id="ARBA00023163"/>
    </source>
</evidence>
<keyword evidence="1" id="KW-0805">Transcription regulation</keyword>
<reference evidence="7" key="1">
    <citation type="journal article" date="2014" name="Int. J. Syst. Evol. Microbiol.">
        <title>Complete genome sequence of Corynebacterium casei LMG S-19264T (=DSM 44701T), isolated from a smear-ripened cheese.</title>
        <authorList>
            <consortium name="US DOE Joint Genome Institute (JGI-PGF)"/>
            <person name="Walter F."/>
            <person name="Albersmeier A."/>
            <person name="Kalinowski J."/>
            <person name="Ruckert C."/>
        </authorList>
    </citation>
    <scope>NUCLEOTIDE SEQUENCE</scope>
    <source>
        <strain evidence="7">VKM Ac-1069</strain>
    </source>
</reference>
<comment type="caution">
    <text evidence="7">The sequence shown here is derived from an EMBL/GenBank/DDBJ whole genome shotgun (WGS) entry which is preliminary data.</text>
</comment>
<reference evidence="7" key="2">
    <citation type="submission" date="2023-01" db="EMBL/GenBank/DDBJ databases">
        <authorList>
            <person name="Sun Q."/>
            <person name="Evtushenko L."/>
        </authorList>
    </citation>
    <scope>NUCLEOTIDE SEQUENCE</scope>
    <source>
        <strain evidence="7">VKM Ac-1069</strain>
    </source>
</reference>
<proteinExistence type="predicted"/>
<dbReference type="PRINTS" id="PR00455">
    <property type="entry name" value="HTHTETR"/>
</dbReference>
<feature type="compositionally biased region" description="Basic residues" evidence="5">
    <location>
        <begin position="26"/>
        <end position="35"/>
    </location>
</feature>
<dbReference type="Proteomes" id="UP001143463">
    <property type="component" value="Unassembled WGS sequence"/>
</dbReference>
<gene>
    <name evidence="7" type="ORF">GCM10017577_52770</name>
</gene>
<dbReference type="PANTHER" id="PTHR30055:SF234">
    <property type="entry name" value="HTH-TYPE TRANSCRIPTIONAL REGULATOR BETI"/>
    <property type="match status" value="1"/>
</dbReference>
<feature type="DNA-binding region" description="H-T-H motif" evidence="4">
    <location>
        <begin position="60"/>
        <end position="79"/>
    </location>
</feature>
<protein>
    <recommendedName>
        <fullName evidence="6">HTH tetR-type domain-containing protein</fullName>
    </recommendedName>
</protein>
<accession>A0A9W6L5S1</accession>
<evidence type="ECO:0000313" key="8">
    <source>
        <dbReference type="Proteomes" id="UP001143463"/>
    </source>
</evidence>
<dbReference type="GO" id="GO:0000976">
    <property type="term" value="F:transcription cis-regulatory region binding"/>
    <property type="evidence" value="ECO:0007669"/>
    <property type="project" value="TreeGrafter"/>
</dbReference>
<evidence type="ECO:0000313" key="7">
    <source>
        <dbReference type="EMBL" id="GLL14131.1"/>
    </source>
</evidence>
<evidence type="ECO:0000256" key="4">
    <source>
        <dbReference type="PROSITE-ProRule" id="PRU00335"/>
    </source>
</evidence>
<dbReference type="InterPro" id="IPR001647">
    <property type="entry name" value="HTH_TetR"/>
</dbReference>
<dbReference type="PANTHER" id="PTHR30055">
    <property type="entry name" value="HTH-TYPE TRANSCRIPTIONAL REGULATOR RUTR"/>
    <property type="match status" value="1"/>
</dbReference>
<keyword evidence="3" id="KW-0804">Transcription</keyword>
<dbReference type="Gene3D" id="1.10.357.10">
    <property type="entry name" value="Tetracycline Repressor, domain 2"/>
    <property type="match status" value="1"/>
</dbReference>
<evidence type="ECO:0000256" key="5">
    <source>
        <dbReference type="SAM" id="MobiDB-lite"/>
    </source>
</evidence>
<dbReference type="SUPFAM" id="SSF46689">
    <property type="entry name" value="Homeodomain-like"/>
    <property type="match status" value="1"/>
</dbReference>
<dbReference type="RefSeq" id="WP_037050810.1">
    <property type="nucleotide sequence ID" value="NZ_BAAAUZ010000024.1"/>
</dbReference>
<name>A0A9W6L5S1_9PSEU</name>
<evidence type="ECO:0000259" key="6">
    <source>
        <dbReference type="PROSITE" id="PS50977"/>
    </source>
</evidence>
<keyword evidence="2 4" id="KW-0238">DNA-binding</keyword>
<feature type="region of interest" description="Disordered" evidence="5">
    <location>
        <begin position="98"/>
        <end position="122"/>
    </location>
</feature>
<feature type="region of interest" description="Disordered" evidence="5">
    <location>
        <begin position="1"/>
        <end position="35"/>
    </location>
</feature>
<dbReference type="GO" id="GO:0003700">
    <property type="term" value="F:DNA-binding transcription factor activity"/>
    <property type="evidence" value="ECO:0007669"/>
    <property type="project" value="TreeGrafter"/>
</dbReference>
<dbReference type="InterPro" id="IPR009057">
    <property type="entry name" value="Homeodomain-like_sf"/>
</dbReference>
<dbReference type="Pfam" id="PF00440">
    <property type="entry name" value="TetR_N"/>
    <property type="match status" value="1"/>
</dbReference>
<dbReference type="AlphaFoldDB" id="A0A9W6L5S1"/>
<feature type="domain" description="HTH tetR-type" evidence="6">
    <location>
        <begin position="37"/>
        <end position="97"/>
    </location>
</feature>